<comment type="caution">
    <text evidence="2">The sequence shown here is derived from an EMBL/GenBank/DDBJ whole genome shotgun (WGS) entry which is preliminary data.</text>
</comment>
<proteinExistence type="predicted"/>
<reference evidence="2 3" key="1">
    <citation type="submission" date="2020-08" db="EMBL/GenBank/DDBJ databases">
        <title>Bridging the membrane lipid divide: bacteria of the FCB group superphylum have the potential to synthesize archaeal ether lipids.</title>
        <authorList>
            <person name="Villanueva L."/>
            <person name="Von Meijenfeldt F.A.B."/>
            <person name="Westbye A.B."/>
            <person name="Yadav S."/>
            <person name="Hopmans E.C."/>
            <person name="Dutilh B.E."/>
            <person name="Sinninghe Damste J.S."/>
        </authorList>
    </citation>
    <scope>NUCLEOTIDE SEQUENCE [LARGE SCALE GENOMIC DNA]</scope>
    <source>
        <strain evidence="2">NIOZ-UU30</strain>
    </source>
</reference>
<sequence length="58" mass="6811">MSIRMIAKELYRLLREMEAIEKQIKSAPAEKQEALKDQLRKVKAEKDRVRSILEGRKG</sequence>
<evidence type="ECO:0000256" key="1">
    <source>
        <dbReference type="SAM" id="Coils"/>
    </source>
</evidence>
<name>A0A8J6NZ59_9BACT</name>
<keyword evidence="1" id="KW-0175">Coiled coil</keyword>
<dbReference type="Proteomes" id="UP000603434">
    <property type="component" value="Unassembled WGS sequence"/>
</dbReference>
<dbReference type="AlphaFoldDB" id="A0A8J6NZ59"/>
<gene>
    <name evidence="2" type="ORF">H8E23_18330</name>
</gene>
<protein>
    <submittedName>
        <fullName evidence="2">Uncharacterized protein</fullName>
    </submittedName>
</protein>
<evidence type="ECO:0000313" key="2">
    <source>
        <dbReference type="EMBL" id="MBC8363343.1"/>
    </source>
</evidence>
<accession>A0A8J6NZ59</accession>
<evidence type="ECO:0000313" key="3">
    <source>
        <dbReference type="Proteomes" id="UP000603434"/>
    </source>
</evidence>
<dbReference type="EMBL" id="JACNJH010000289">
    <property type="protein sequence ID" value="MBC8363343.1"/>
    <property type="molecule type" value="Genomic_DNA"/>
</dbReference>
<feature type="coiled-coil region" evidence="1">
    <location>
        <begin position="3"/>
        <end position="52"/>
    </location>
</feature>
<organism evidence="2 3">
    <name type="scientific">Candidatus Desulfatibia profunda</name>
    <dbReference type="NCBI Taxonomy" id="2841695"/>
    <lineage>
        <taxon>Bacteria</taxon>
        <taxon>Pseudomonadati</taxon>
        <taxon>Thermodesulfobacteriota</taxon>
        <taxon>Desulfobacteria</taxon>
        <taxon>Desulfobacterales</taxon>
        <taxon>Desulfobacterales incertae sedis</taxon>
        <taxon>Candidatus Desulfatibia</taxon>
    </lineage>
</organism>